<sequence>LGEHQIRNLRKIRAFVSNATLRDNRQNEVRSKCLQLWKIPDEPRQKPRRLHYNDLQNNLFIK</sequence>
<feature type="non-terminal residue" evidence="1">
    <location>
        <position position="1"/>
    </location>
</feature>
<dbReference type="EMBL" id="CAJOAX010063308">
    <property type="protein sequence ID" value="CAF4349903.1"/>
    <property type="molecule type" value="Genomic_DNA"/>
</dbReference>
<proteinExistence type="predicted"/>
<organism evidence="1 2">
    <name type="scientific">Rotaria sordida</name>
    <dbReference type="NCBI Taxonomy" id="392033"/>
    <lineage>
        <taxon>Eukaryota</taxon>
        <taxon>Metazoa</taxon>
        <taxon>Spiralia</taxon>
        <taxon>Gnathifera</taxon>
        <taxon>Rotifera</taxon>
        <taxon>Eurotatoria</taxon>
        <taxon>Bdelloidea</taxon>
        <taxon>Philodinida</taxon>
        <taxon>Philodinidae</taxon>
        <taxon>Rotaria</taxon>
    </lineage>
</organism>
<reference evidence="1" key="1">
    <citation type="submission" date="2021-02" db="EMBL/GenBank/DDBJ databases">
        <authorList>
            <person name="Nowell W R."/>
        </authorList>
    </citation>
    <scope>NUCLEOTIDE SEQUENCE</scope>
</reference>
<comment type="caution">
    <text evidence="1">The sequence shown here is derived from an EMBL/GenBank/DDBJ whole genome shotgun (WGS) entry which is preliminary data.</text>
</comment>
<name>A0A820KXC9_9BILA</name>
<dbReference type="AlphaFoldDB" id="A0A820KXC9"/>
<evidence type="ECO:0000313" key="1">
    <source>
        <dbReference type="EMBL" id="CAF4349903.1"/>
    </source>
</evidence>
<dbReference type="Gene3D" id="3.40.50.12760">
    <property type="match status" value="1"/>
</dbReference>
<protein>
    <submittedName>
        <fullName evidence="1">Uncharacterized protein</fullName>
    </submittedName>
</protein>
<accession>A0A820KXC9</accession>
<dbReference type="Proteomes" id="UP000663823">
    <property type="component" value="Unassembled WGS sequence"/>
</dbReference>
<gene>
    <name evidence="1" type="ORF">OTI717_LOCUS43513</name>
</gene>
<evidence type="ECO:0000313" key="2">
    <source>
        <dbReference type="Proteomes" id="UP000663823"/>
    </source>
</evidence>